<keyword evidence="1" id="KW-0812">Transmembrane</keyword>
<protein>
    <submittedName>
        <fullName evidence="2">Uncharacterized protein</fullName>
    </submittedName>
</protein>
<sequence>MTIFARLSRSEVIHGRAAMFIVATWLFTNYLIR</sequence>
<gene>
    <name evidence="2" type="ORF">DNJ73_05460</name>
</gene>
<proteinExistence type="predicted"/>
<keyword evidence="1" id="KW-0472">Membrane</keyword>
<dbReference type="RefSeq" id="WP_158466675.1">
    <property type="nucleotide sequence ID" value="NZ_QJUE01000002.1"/>
</dbReference>
<evidence type="ECO:0000256" key="1">
    <source>
        <dbReference type="SAM" id="Phobius"/>
    </source>
</evidence>
<dbReference type="OrthoDB" id="541908at2"/>
<name>A0A318R4X2_PROMR</name>
<dbReference type="EMBL" id="QJUE01000002">
    <property type="protein sequence ID" value="PYE03184.1"/>
    <property type="molecule type" value="Genomic_DNA"/>
</dbReference>
<comment type="caution">
    <text evidence="2">The sequence shown here is derived from an EMBL/GenBank/DDBJ whole genome shotgun (WGS) entry which is preliminary data.</text>
</comment>
<keyword evidence="1" id="KW-1133">Transmembrane helix</keyword>
<accession>A0A318R4X2</accession>
<organism evidence="2 3">
    <name type="scientific">Prochlorococcus marinus XMU1408</name>
    <dbReference type="NCBI Taxonomy" id="2213228"/>
    <lineage>
        <taxon>Bacteria</taxon>
        <taxon>Bacillati</taxon>
        <taxon>Cyanobacteriota</taxon>
        <taxon>Cyanophyceae</taxon>
        <taxon>Synechococcales</taxon>
        <taxon>Prochlorococcaceae</taxon>
        <taxon>Prochlorococcus</taxon>
    </lineage>
</organism>
<dbReference type="Proteomes" id="UP000247807">
    <property type="component" value="Unassembled WGS sequence"/>
</dbReference>
<evidence type="ECO:0000313" key="2">
    <source>
        <dbReference type="EMBL" id="PYE03184.1"/>
    </source>
</evidence>
<reference evidence="2 3" key="1">
    <citation type="journal article" date="2018" name="Appl. Environ. Microbiol.">
        <title>Genome rearrangement shapes Prochlorococcus ecological adaptation.</title>
        <authorList>
            <person name="Yan W."/>
            <person name="Wei S."/>
            <person name="Wang Q."/>
            <person name="Xiao X."/>
            <person name="Zeng Q."/>
            <person name="Jiao N."/>
            <person name="Zhang R."/>
        </authorList>
    </citation>
    <scope>NUCLEOTIDE SEQUENCE [LARGE SCALE GENOMIC DNA]</scope>
    <source>
        <strain evidence="2 3">XMU1408</strain>
    </source>
</reference>
<evidence type="ECO:0000313" key="3">
    <source>
        <dbReference type="Proteomes" id="UP000247807"/>
    </source>
</evidence>
<feature type="transmembrane region" description="Helical" evidence="1">
    <location>
        <begin position="12"/>
        <end position="32"/>
    </location>
</feature>
<dbReference type="AlphaFoldDB" id="A0A318R4X2"/>